<keyword evidence="1" id="KW-0812">Transmembrane</keyword>
<protein>
    <submittedName>
        <fullName evidence="2">Uncharacterized protein</fullName>
    </submittedName>
</protein>
<keyword evidence="1" id="KW-0472">Membrane</keyword>
<organism evidence="2 3">
    <name type="scientific">Marivirga lumbricoides</name>
    <dbReference type="NCBI Taxonomy" id="1046115"/>
    <lineage>
        <taxon>Bacteria</taxon>
        <taxon>Pseudomonadati</taxon>
        <taxon>Bacteroidota</taxon>
        <taxon>Cytophagia</taxon>
        <taxon>Cytophagales</taxon>
        <taxon>Marivirgaceae</taxon>
        <taxon>Marivirga</taxon>
    </lineage>
</organism>
<feature type="transmembrane region" description="Helical" evidence="1">
    <location>
        <begin position="44"/>
        <end position="62"/>
    </location>
</feature>
<name>A0ABQ1M6K6_9BACT</name>
<evidence type="ECO:0000313" key="2">
    <source>
        <dbReference type="EMBL" id="GGC34009.1"/>
    </source>
</evidence>
<sequence>MKLTEKLKHEFEDKVNGLGDLINKRGLGSGYVTKAKKAQRNANIALLAIGALAVVGIVTWISKNNHDE</sequence>
<reference evidence="3" key="1">
    <citation type="journal article" date="2019" name="Int. J. Syst. Evol. Microbiol.">
        <title>The Global Catalogue of Microorganisms (GCM) 10K type strain sequencing project: providing services to taxonomists for standard genome sequencing and annotation.</title>
        <authorList>
            <consortium name="The Broad Institute Genomics Platform"/>
            <consortium name="The Broad Institute Genome Sequencing Center for Infectious Disease"/>
            <person name="Wu L."/>
            <person name="Ma J."/>
        </authorList>
    </citation>
    <scope>NUCLEOTIDE SEQUENCE [LARGE SCALE GENOMIC DNA]</scope>
    <source>
        <strain evidence="3">CGMCC 1.10832</strain>
    </source>
</reference>
<evidence type="ECO:0000313" key="3">
    <source>
        <dbReference type="Proteomes" id="UP000636010"/>
    </source>
</evidence>
<dbReference type="RefSeq" id="WP_188462784.1">
    <property type="nucleotide sequence ID" value="NZ_BAABHU010000005.1"/>
</dbReference>
<proteinExistence type="predicted"/>
<gene>
    <name evidence="2" type="ORF">GCM10011506_19350</name>
</gene>
<keyword evidence="1" id="KW-1133">Transmembrane helix</keyword>
<dbReference type="EMBL" id="BMEC01000005">
    <property type="protein sequence ID" value="GGC34009.1"/>
    <property type="molecule type" value="Genomic_DNA"/>
</dbReference>
<keyword evidence="3" id="KW-1185">Reference proteome</keyword>
<accession>A0ABQ1M6K6</accession>
<dbReference type="Proteomes" id="UP000636010">
    <property type="component" value="Unassembled WGS sequence"/>
</dbReference>
<evidence type="ECO:0000256" key="1">
    <source>
        <dbReference type="SAM" id="Phobius"/>
    </source>
</evidence>
<comment type="caution">
    <text evidence="2">The sequence shown here is derived from an EMBL/GenBank/DDBJ whole genome shotgun (WGS) entry which is preliminary data.</text>
</comment>